<keyword evidence="2 3" id="KW-0456">Lyase</keyword>
<evidence type="ECO:0000256" key="1">
    <source>
        <dbReference type="ARBA" id="ARBA00022793"/>
    </source>
</evidence>
<sequence>MNIVLGVAGGIAAYKVCHVVRLLKEQGHSVRVVPTEAALKFVGAPTWEALSGQPVATDVFDHVEEVQHVNVGHSADLVIVAPATADLLARARAGMGNDMLAATLLVATCPVVYVPAMHTQMWQHPATQDNVATLRARGAHVMEPASGRLTGTDSGPGRLPEPADIVEYALSQVEGLPSTALAGTATALADTQVFISAGGTREPLDPVRYLGNRSSGKQGVALAQVALDMGANVTVCAANVANDVLEPIRGRATIVPVETTEELHEQCVAHGEESELIIMAAAVADYRPAEIAEHKMKKSGDEGMTLSLVQNPDILKDLVARFGDTKTIVGFAAETGSDESTPESLAQQKLLRKGCRALVFNSVAQGAVFGDDATSVIVYERDGDDVRERVRASGTKQEVSRVVMESVAQLLPS</sequence>
<feature type="binding site" evidence="3">
    <location>
        <begin position="312"/>
        <end position="315"/>
    </location>
    <ligand>
        <name>CTP</name>
        <dbReference type="ChEBI" id="CHEBI:37563"/>
    </ligand>
</feature>
<evidence type="ECO:0000259" key="6">
    <source>
        <dbReference type="Pfam" id="PF04127"/>
    </source>
</evidence>
<reference evidence="7 8" key="1">
    <citation type="submission" date="2010-04" db="EMBL/GenBank/DDBJ databases">
        <authorList>
            <person name="Qin X."/>
            <person name="Bachman B."/>
            <person name="Battles P."/>
            <person name="Bell A."/>
            <person name="Bess C."/>
            <person name="Bickham C."/>
            <person name="Chaboub L."/>
            <person name="Chen D."/>
            <person name="Coyle M."/>
            <person name="Deiros D.R."/>
            <person name="Dinh H."/>
            <person name="Forbes L."/>
            <person name="Fowler G."/>
            <person name="Francisco L."/>
            <person name="Fu Q."/>
            <person name="Gubbala S."/>
            <person name="Hale W."/>
            <person name="Han Y."/>
            <person name="Hemphill L."/>
            <person name="Highlander S.K."/>
            <person name="Hirani K."/>
            <person name="Hogues M."/>
            <person name="Jackson L."/>
            <person name="Jakkamsetti A."/>
            <person name="Javaid M."/>
            <person name="Jiang H."/>
            <person name="Korchina V."/>
            <person name="Kovar C."/>
            <person name="Lara F."/>
            <person name="Lee S."/>
            <person name="Mata R."/>
            <person name="Mathew T."/>
            <person name="Moen C."/>
            <person name="Morales K."/>
            <person name="Munidasa M."/>
            <person name="Nazareth L."/>
            <person name="Ngo R."/>
            <person name="Nguyen L."/>
            <person name="Okwuonu G."/>
            <person name="Ongeri F."/>
            <person name="Patil S."/>
            <person name="Petrosino J."/>
            <person name="Pham C."/>
            <person name="Pham P."/>
            <person name="Pu L.-L."/>
            <person name="Puazo M."/>
            <person name="Raj R."/>
            <person name="Reid J."/>
            <person name="Rouhana J."/>
            <person name="Saada N."/>
            <person name="Shang Y."/>
            <person name="Simmons D."/>
            <person name="Thornton R."/>
            <person name="Warren J."/>
            <person name="Weissenberger G."/>
            <person name="Zhang J."/>
            <person name="Zhang L."/>
            <person name="Zhou C."/>
            <person name="Zhu D."/>
            <person name="Muzny D."/>
            <person name="Worley K."/>
            <person name="Gibbs R."/>
        </authorList>
    </citation>
    <scope>NUCLEOTIDE SEQUENCE [LARGE SCALE GENOMIC DNA]</scope>
    <source>
        <strain evidence="7 8">ATCC 49030</strain>
    </source>
</reference>
<dbReference type="SUPFAM" id="SSF102645">
    <property type="entry name" value="CoaB-like"/>
    <property type="match status" value="1"/>
</dbReference>
<feature type="domain" description="DNA/pantothenate metabolism flavoprotein C-terminal" evidence="6">
    <location>
        <begin position="188"/>
        <end position="409"/>
    </location>
</feature>
<dbReference type="NCBIfam" id="TIGR00521">
    <property type="entry name" value="coaBC_dfp"/>
    <property type="match status" value="1"/>
</dbReference>
<comment type="cofactor">
    <cofactor evidence="3">
        <name>Mg(2+)</name>
        <dbReference type="ChEBI" id="CHEBI:18420"/>
    </cofactor>
</comment>
<dbReference type="InterPro" id="IPR036551">
    <property type="entry name" value="Flavin_trans-like"/>
</dbReference>
<evidence type="ECO:0000256" key="3">
    <source>
        <dbReference type="HAMAP-Rule" id="MF_02225"/>
    </source>
</evidence>
<dbReference type="RefSeq" id="WP_005885160.1">
    <property type="nucleotide sequence ID" value="NZ_ADNU01000048.1"/>
</dbReference>
<comment type="function">
    <text evidence="3">Catalyzes two sequential steps in the biosynthesis of coenzyme A. In the first step cysteine is conjugated to 4'-phosphopantothenate to form 4-phosphopantothenoylcysteine. In the second step the latter compound is decarboxylated to form 4'-phosphopantotheine.</text>
</comment>
<feature type="region of interest" description="Phosphopantothenoylcysteine decarboxylase" evidence="3">
    <location>
        <begin position="1"/>
        <end position="192"/>
    </location>
</feature>
<feature type="binding site" evidence="3">
    <location>
        <position position="331"/>
    </location>
    <ligand>
        <name>CTP</name>
        <dbReference type="ChEBI" id="CHEBI:37563"/>
    </ligand>
</feature>
<keyword evidence="3 4" id="KW-0285">Flavoprotein</keyword>
<keyword evidence="8" id="KW-1185">Reference proteome</keyword>
<dbReference type="Gene3D" id="3.40.50.1950">
    <property type="entry name" value="Flavin prenyltransferase-like"/>
    <property type="match status" value="1"/>
</dbReference>
<comment type="catalytic activity">
    <reaction evidence="3 4">
        <text>(R)-4'-phosphopantothenate + L-cysteine + CTP = N-[(R)-4-phosphopantothenoyl]-L-cysteine + CMP + diphosphate + H(+)</text>
        <dbReference type="Rhea" id="RHEA:19397"/>
        <dbReference type="ChEBI" id="CHEBI:10986"/>
        <dbReference type="ChEBI" id="CHEBI:15378"/>
        <dbReference type="ChEBI" id="CHEBI:33019"/>
        <dbReference type="ChEBI" id="CHEBI:35235"/>
        <dbReference type="ChEBI" id="CHEBI:37563"/>
        <dbReference type="ChEBI" id="CHEBI:59458"/>
        <dbReference type="ChEBI" id="CHEBI:60377"/>
        <dbReference type="EC" id="6.3.2.5"/>
    </reaction>
</comment>
<feature type="binding site" evidence="3">
    <location>
        <position position="295"/>
    </location>
    <ligand>
        <name>CTP</name>
        <dbReference type="ChEBI" id="CHEBI:37563"/>
    </ligand>
</feature>
<comment type="caution">
    <text evidence="7">The sequence shown here is derived from an EMBL/GenBank/DDBJ whole genome shotgun (WGS) entry which is preliminary data.</text>
</comment>
<accession>D4YPG3</accession>
<name>D4YPG3_9MICO</name>
<dbReference type="SUPFAM" id="SSF52507">
    <property type="entry name" value="Homo-oligomeric flavin-containing Cys decarboxylases, HFCD"/>
    <property type="match status" value="1"/>
</dbReference>
<feature type="binding site" evidence="3">
    <location>
        <position position="353"/>
    </location>
    <ligand>
        <name>CTP</name>
        <dbReference type="ChEBI" id="CHEBI:37563"/>
    </ligand>
</feature>
<keyword evidence="1 3" id="KW-0210">Decarboxylase</keyword>
<protein>
    <recommendedName>
        <fullName evidence="3">Coenzyme A biosynthesis bifunctional protein CoaBC</fullName>
    </recommendedName>
    <alternativeName>
        <fullName evidence="3">DNA/pantothenate metabolism flavoprotein</fullName>
    </alternativeName>
    <alternativeName>
        <fullName evidence="3">Phosphopantothenoylcysteine synthetase/decarboxylase</fullName>
        <shortName evidence="3">PPCS-PPCDC</shortName>
    </alternativeName>
    <domain>
        <recommendedName>
            <fullName evidence="3">Phosphopantothenoylcysteine decarboxylase</fullName>
            <shortName evidence="3">PPC decarboxylase</shortName>
            <shortName evidence="3">PPC-DC</shortName>
            <ecNumber evidence="3">4.1.1.36</ecNumber>
        </recommendedName>
        <alternativeName>
            <fullName evidence="3">CoaC</fullName>
        </alternativeName>
    </domain>
    <domain>
        <recommendedName>
            <fullName evidence="3">Phosphopantothenate--cysteine ligase</fullName>
            <ecNumber evidence="3">6.3.2.5</ecNumber>
        </recommendedName>
        <alternativeName>
            <fullName evidence="3">CoaB</fullName>
        </alternativeName>
        <alternativeName>
            <fullName evidence="3">Phosphopantothenoylcysteine synthetase</fullName>
            <shortName evidence="3">PPC synthetase</shortName>
            <shortName evidence="3">PPC-S</shortName>
        </alternativeName>
    </domain>
</protein>
<dbReference type="Proteomes" id="UP000005714">
    <property type="component" value="Unassembled WGS sequence"/>
</dbReference>
<feature type="binding site" evidence="3">
    <location>
        <position position="349"/>
    </location>
    <ligand>
        <name>CTP</name>
        <dbReference type="ChEBI" id="CHEBI:37563"/>
    </ligand>
</feature>
<evidence type="ECO:0000313" key="8">
    <source>
        <dbReference type="Proteomes" id="UP000005714"/>
    </source>
</evidence>
<feature type="binding site" evidence="3">
    <location>
        <position position="285"/>
    </location>
    <ligand>
        <name>CTP</name>
        <dbReference type="ChEBI" id="CHEBI:37563"/>
    </ligand>
</feature>
<dbReference type="Gene3D" id="3.40.50.10300">
    <property type="entry name" value="CoaB-like"/>
    <property type="match status" value="1"/>
</dbReference>
<keyword evidence="3 4" id="KW-0288">FMN</keyword>
<dbReference type="InterPro" id="IPR035929">
    <property type="entry name" value="CoaB-like_sf"/>
</dbReference>
<dbReference type="OrthoDB" id="9802554at2"/>
<dbReference type="PANTHER" id="PTHR14359">
    <property type="entry name" value="HOMO-OLIGOMERIC FLAVIN CONTAINING CYS DECARBOXYLASE FAMILY"/>
    <property type="match status" value="1"/>
</dbReference>
<dbReference type="GO" id="GO:0015941">
    <property type="term" value="P:pantothenate catabolic process"/>
    <property type="evidence" value="ECO:0007669"/>
    <property type="project" value="InterPro"/>
</dbReference>
<dbReference type="GO" id="GO:0010181">
    <property type="term" value="F:FMN binding"/>
    <property type="evidence" value="ECO:0007669"/>
    <property type="project" value="UniProtKB-UniRule"/>
</dbReference>
<feature type="region of interest" description="Phosphopantothenate--cysteine ligase" evidence="3">
    <location>
        <begin position="193"/>
        <end position="413"/>
    </location>
</feature>
<comment type="pathway">
    <text evidence="3 4">Cofactor biosynthesis; coenzyme A biosynthesis; CoA from (R)-pantothenate: step 2/5.</text>
</comment>
<dbReference type="GO" id="GO:0071513">
    <property type="term" value="C:phosphopantothenoylcysteine decarboxylase complex"/>
    <property type="evidence" value="ECO:0007669"/>
    <property type="project" value="TreeGrafter"/>
</dbReference>
<evidence type="ECO:0000256" key="2">
    <source>
        <dbReference type="ARBA" id="ARBA00023239"/>
    </source>
</evidence>
<dbReference type="STRING" id="585530.HMPREF0183_1823"/>
<comment type="similarity">
    <text evidence="3 4">In the N-terminal section; belongs to the HFCD (homo-oligomeric flavin containing Cys decarboxylase) superfamily.</text>
</comment>
<comment type="cofactor">
    <cofactor evidence="3">
        <name>FMN</name>
        <dbReference type="ChEBI" id="CHEBI:58210"/>
    </cofactor>
    <text evidence="3">Binds 1 FMN per subunit.</text>
</comment>
<dbReference type="EC" id="4.1.1.36" evidence="3"/>
<dbReference type="GO" id="GO:0015937">
    <property type="term" value="P:coenzyme A biosynthetic process"/>
    <property type="evidence" value="ECO:0007669"/>
    <property type="project" value="UniProtKB-UniRule"/>
</dbReference>
<dbReference type="EMBL" id="ADNU01000048">
    <property type="protein sequence ID" value="EFG46975.1"/>
    <property type="molecule type" value="Genomic_DNA"/>
</dbReference>
<dbReference type="UniPathway" id="UPA00241">
    <property type="reaction ID" value="UER00353"/>
</dbReference>
<dbReference type="Pfam" id="PF02441">
    <property type="entry name" value="Flavoprotein"/>
    <property type="match status" value="1"/>
</dbReference>
<organism evidence="7 8">
    <name type="scientific">Brevibacterium mcbrellneri ATCC 49030</name>
    <dbReference type="NCBI Taxonomy" id="585530"/>
    <lineage>
        <taxon>Bacteria</taxon>
        <taxon>Bacillati</taxon>
        <taxon>Actinomycetota</taxon>
        <taxon>Actinomycetes</taxon>
        <taxon>Micrococcales</taxon>
        <taxon>Brevibacteriaceae</taxon>
        <taxon>Brevibacterium</taxon>
    </lineage>
</organism>
<keyword evidence="3" id="KW-0479">Metal-binding</keyword>
<dbReference type="GO" id="GO:0046872">
    <property type="term" value="F:metal ion binding"/>
    <property type="evidence" value="ECO:0007669"/>
    <property type="project" value="UniProtKB-KW"/>
</dbReference>
<dbReference type="InterPro" id="IPR003382">
    <property type="entry name" value="Flavoprotein"/>
</dbReference>
<comment type="catalytic activity">
    <reaction evidence="3 4">
        <text>N-[(R)-4-phosphopantothenoyl]-L-cysteine + H(+) = (R)-4'-phosphopantetheine + CO2</text>
        <dbReference type="Rhea" id="RHEA:16793"/>
        <dbReference type="ChEBI" id="CHEBI:15378"/>
        <dbReference type="ChEBI" id="CHEBI:16526"/>
        <dbReference type="ChEBI" id="CHEBI:59458"/>
        <dbReference type="ChEBI" id="CHEBI:61723"/>
        <dbReference type="EC" id="4.1.1.36"/>
    </reaction>
</comment>
<comment type="caution">
    <text evidence="3">Lacks conserved residue(s) required for the propagation of feature annotation.</text>
</comment>
<dbReference type="AlphaFoldDB" id="D4YPG3"/>
<dbReference type="GO" id="GO:0004633">
    <property type="term" value="F:phosphopantothenoylcysteine decarboxylase activity"/>
    <property type="evidence" value="ECO:0007669"/>
    <property type="project" value="UniProtKB-UniRule"/>
</dbReference>
<keyword evidence="3 4" id="KW-0436">Ligase</keyword>
<evidence type="ECO:0000259" key="5">
    <source>
        <dbReference type="Pfam" id="PF02441"/>
    </source>
</evidence>
<dbReference type="GO" id="GO:0004632">
    <property type="term" value="F:phosphopantothenate--cysteine ligase activity"/>
    <property type="evidence" value="ECO:0007669"/>
    <property type="project" value="UniProtKB-UniRule"/>
</dbReference>
<dbReference type="Pfam" id="PF04127">
    <property type="entry name" value="DFP"/>
    <property type="match status" value="1"/>
</dbReference>
<comment type="pathway">
    <text evidence="3 4">Cofactor biosynthesis; coenzyme A biosynthesis; CoA from (R)-pantothenate: step 3/5.</text>
</comment>
<dbReference type="HAMAP" id="MF_02225">
    <property type="entry name" value="CoaBC"/>
    <property type="match status" value="1"/>
</dbReference>
<evidence type="ECO:0000256" key="4">
    <source>
        <dbReference type="RuleBase" id="RU364078"/>
    </source>
</evidence>
<keyword evidence="3" id="KW-0511">Multifunctional enzyme</keyword>
<gene>
    <name evidence="3 7" type="primary">coaBC</name>
    <name evidence="7" type="ORF">HMPREF0183_1823</name>
</gene>
<evidence type="ECO:0000313" key="7">
    <source>
        <dbReference type="EMBL" id="EFG46975.1"/>
    </source>
</evidence>
<proteinExistence type="inferred from homology"/>
<dbReference type="PANTHER" id="PTHR14359:SF6">
    <property type="entry name" value="PHOSPHOPANTOTHENOYLCYSTEINE DECARBOXYLASE"/>
    <property type="match status" value="1"/>
</dbReference>
<comment type="function">
    <text evidence="4">Catalyzes two steps in the biosynthesis of coenzyme A. In the first step cysteine is conjugated to 4'-phosphopantothenate to form 4-phosphopantothenoylcysteine, in the latter compound is decarboxylated to form 4'-phosphopantotheine.</text>
</comment>
<dbReference type="eggNOG" id="COG0452">
    <property type="taxonomic scope" value="Bacteria"/>
</dbReference>
<keyword evidence="3" id="KW-0460">Magnesium</keyword>
<comment type="similarity">
    <text evidence="3 4">In the C-terminal section; belongs to the PPC synthetase family.</text>
</comment>
<dbReference type="InterPro" id="IPR007085">
    <property type="entry name" value="DNA/pantothenate-metab_flavo_C"/>
</dbReference>
<dbReference type="EC" id="6.3.2.5" evidence="3"/>
<dbReference type="InterPro" id="IPR005252">
    <property type="entry name" value="CoaBC"/>
</dbReference>
<feature type="domain" description="Flavoprotein" evidence="5">
    <location>
        <begin position="1"/>
        <end position="171"/>
    </location>
</feature>